<feature type="region of interest" description="Disordered" evidence="1">
    <location>
        <begin position="30"/>
        <end position="71"/>
    </location>
</feature>
<gene>
    <name evidence="2" type="ORF">CDAR_482861</name>
</gene>
<organism evidence="2 3">
    <name type="scientific">Caerostris darwini</name>
    <dbReference type="NCBI Taxonomy" id="1538125"/>
    <lineage>
        <taxon>Eukaryota</taxon>
        <taxon>Metazoa</taxon>
        <taxon>Ecdysozoa</taxon>
        <taxon>Arthropoda</taxon>
        <taxon>Chelicerata</taxon>
        <taxon>Arachnida</taxon>
        <taxon>Araneae</taxon>
        <taxon>Araneomorphae</taxon>
        <taxon>Entelegynae</taxon>
        <taxon>Araneoidea</taxon>
        <taxon>Araneidae</taxon>
        <taxon>Caerostris</taxon>
    </lineage>
</organism>
<accession>A0AAV4UYJ8</accession>
<proteinExistence type="predicted"/>
<reference evidence="2 3" key="1">
    <citation type="submission" date="2021-06" db="EMBL/GenBank/DDBJ databases">
        <title>Caerostris darwini draft genome.</title>
        <authorList>
            <person name="Kono N."/>
            <person name="Arakawa K."/>
        </authorList>
    </citation>
    <scope>NUCLEOTIDE SEQUENCE [LARGE SCALE GENOMIC DNA]</scope>
</reference>
<protein>
    <submittedName>
        <fullName evidence="2">Uncharacterized protein</fullName>
    </submittedName>
</protein>
<evidence type="ECO:0000256" key="1">
    <source>
        <dbReference type="SAM" id="MobiDB-lite"/>
    </source>
</evidence>
<keyword evidence="3" id="KW-1185">Reference proteome</keyword>
<evidence type="ECO:0000313" key="3">
    <source>
        <dbReference type="Proteomes" id="UP001054837"/>
    </source>
</evidence>
<dbReference type="AlphaFoldDB" id="A0AAV4UYJ8"/>
<name>A0AAV4UYJ8_9ARAC</name>
<dbReference type="Proteomes" id="UP001054837">
    <property type="component" value="Unassembled WGS sequence"/>
</dbReference>
<comment type="caution">
    <text evidence="2">The sequence shown here is derived from an EMBL/GenBank/DDBJ whole genome shotgun (WGS) entry which is preliminary data.</text>
</comment>
<feature type="compositionally biased region" description="Basic and acidic residues" evidence="1">
    <location>
        <begin position="34"/>
        <end position="68"/>
    </location>
</feature>
<sequence>MNGSYTTYATENHFLSTNHLWSLTPLHSCKHKKPPPDHEDLFLYSKRKEAKSERPSSSSRKLEEHPNRTEASSTHITFSGWALFALNMTAHARTYIFDPPHSMEGKGGRGAGGKKTHRKRTLQLISDPLPFKWCRLEE</sequence>
<dbReference type="EMBL" id="BPLQ01012119">
    <property type="protein sequence ID" value="GIY62729.1"/>
    <property type="molecule type" value="Genomic_DNA"/>
</dbReference>
<evidence type="ECO:0000313" key="2">
    <source>
        <dbReference type="EMBL" id="GIY62729.1"/>
    </source>
</evidence>